<comment type="caution">
    <text evidence="3">The sequence shown here is derived from an EMBL/GenBank/DDBJ whole genome shotgun (WGS) entry which is preliminary data.</text>
</comment>
<keyword evidence="1" id="KW-0597">Phosphoprotein</keyword>
<dbReference type="Gene3D" id="3.40.50.2300">
    <property type="match status" value="1"/>
</dbReference>
<evidence type="ECO:0000313" key="3">
    <source>
        <dbReference type="EMBL" id="HCW93522.1"/>
    </source>
</evidence>
<evidence type="ECO:0000256" key="1">
    <source>
        <dbReference type="PROSITE-ProRule" id="PRU00169"/>
    </source>
</evidence>
<dbReference type="InterPro" id="IPR001789">
    <property type="entry name" value="Sig_transdc_resp-reg_receiver"/>
</dbReference>
<organism evidence="3 4">
    <name type="scientific">Flexistipes sinusarabici</name>
    <dbReference type="NCBI Taxonomy" id="2352"/>
    <lineage>
        <taxon>Bacteria</taxon>
        <taxon>Pseudomonadati</taxon>
        <taxon>Deferribacterota</taxon>
        <taxon>Deferribacteres</taxon>
        <taxon>Deferribacterales</taxon>
        <taxon>Flexistipitaceae</taxon>
        <taxon>Flexistipes</taxon>
    </lineage>
</organism>
<dbReference type="PROSITE" id="PS50110">
    <property type="entry name" value="RESPONSE_REGULATORY"/>
    <property type="match status" value="1"/>
</dbReference>
<sequence>TFFVYLPAVCREEIDEKTYAGHFKKDKKLRVLLMDDDDLICDSVKIYLESFNFSVECVPDGEAALEEYKNLLEEGKRYDVVIMDLTIPNGMGGEQAIGKLLEIDPEAVCVVSSGYA</sequence>
<dbReference type="AlphaFoldDB" id="A0A3D5QED1"/>
<dbReference type="InterPro" id="IPR052048">
    <property type="entry name" value="ST_Response_Regulator"/>
</dbReference>
<reference evidence="3 4" key="1">
    <citation type="journal article" date="2018" name="Nat. Biotechnol.">
        <title>A standardized bacterial taxonomy based on genome phylogeny substantially revises the tree of life.</title>
        <authorList>
            <person name="Parks D.H."/>
            <person name="Chuvochina M."/>
            <person name="Waite D.W."/>
            <person name="Rinke C."/>
            <person name="Skarshewski A."/>
            <person name="Chaumeil P.A."/>
            <person name="Hugenholtz P."/>
        </authorList>
    </citation>
    <scope>NUCLEOTIDE SEQUENCE [LARGE SCALE GENOMIC DNA]</scope>
    <source>
        <strain evidence="3">UBA8672</strain>
    </source>
</reference>
<feature type="domain" description="Response regulatory" evidence="2">
    <location>
        <begin position="30"/>
        <end position="116"/>
    </location>
</feature>
<proteinExistence type="predicted"/>
<accession>A0A3D5QED1</accession>
<dbReference type="InterPro" id="IPR011006">
    <property type="entry name" value="CheY-like_superfamily"/>
</dbReference>
<dbReference type="GO" id="GO:0000160">
    <property type="term" value="P:phosphorelay signal transduction system"/>
    <property type="evidence" value="ECO:0007669"/>
    <property type="project" value="InterPro"/>
</dbReference>
<dbReference type="EMBL" id="DPPF01000156">
    <property type="protein sequence ID" value="HCW93522.1"/>
    <property type="molecule type" value="Genomic_DNA"/>
</dbReference>
<dbReference type="Proteomes" id="UP000262325">
    <property type="component" value="Unassembled WGS sequence"/>
</dbReference>
<feature type="non-terminal residue" evidence="3">
    <location>
        <position position="1"/>
    </location>
</feature>
<protein>
    <recommendedName>
        <fullName evidence="2">Response regulatory domain-containing protein</fullName>
    </recommendedName>
</protein>
<dbReference type="CDD" id="cd00156">
    <property type="entry name" value="REC"/>
    <property type="match status" value="1"/>
</dbReference>
<dbReference type="SUPFAM" id="SSF52172">
    <property type="entry name" value="CheY-like"/>
    <property type="match status" value="1"/>
</dbReference>
<name>A0A3D5QED1_FLESI</name>
<feature type="non-terminal residue" evidence="3">
    <location>
        <position position="116"/>
    </location>
</feature>
<feature type="modified residue" description="4-aspartylphosphate" evidence="1">
    <location>
        <position position="84"/>
    </location>
</feature>
<evidence type="ECO:0000259" key="2">
    <source>
        <dbReference type="PROSITE" id="PS50110"/>
    </source>
</evidence>
<evidence type="ECO:0000313" key="4">
    <source>
        <dbReference type="Proteomes" id="UP000262325"/>
    </source>
</evidence>
<dbReference type="PANTHER" id="PTHR43228:SF1">
    <property type="entry name" value="TWO-COMPONENT RESPONSE REGULATOR ARR22"/>
    <property type="match status" value="1"/>
</dbReference>
<dbReference type="PANTHER" id="PTHR43228">
    <property type="entry name" value="TWO-COMPONENT RESPONSE REGULATOR"/>
    <property type="match status" value="1"/>
</dbReference>
<gene>
    <name evidence="3" type="ORF">DHM44_07550</name>
</gene>
<dbReference type="Pfam" id="PF00072">
    <property type="entry name" value="Response_reg"/>
    <property type="match status" value="1"/>
</dbReference>